<gene>
    <name evidence="1" type="ORF">C8J25_101856</name>
</gene>
<name>A0A2T5UCW9_9SPHN</name>
<dbReference type="EMBL" id="QAYE01000001">
    <property type="protein sequence ID" value="PTW49348.1"/>
    <property type="molecule type" value="Genomic_DNA"/>
</dbReference>
<evidence type="ECO:0000313" key="1">
    <source>
        <dbReference type="EMBL" id="PTW49348.1"/>
    </source>
</evidence>
<proteinExistence type="predicted"/>
<comment type="caution">
    <text evidence="1">The sequence shown here is derived from an EMBL/GenBank/DDBJ whole genome shotgun (WGS) entry which is preliminary data.</text>
</comment>
<dbReference type="Proteomes" id="UP000244013">
    <property type="component" value="Unassembled WGS sequence"/>
</dbReference>
<reference evidence="1 2" key="1">
    <citation type="submission" date="2018-04" db="EMBL/GenBank/DDBJ databases">
        <title>Genomic Encyclopedia of Type Strains, Phase III (KMG-III): the genomes of soil and plant-associated and newly described type strains.</title>
        <authorList>
            <person name="Whitman W."/>
        </authorList>
    </citation>
    <scope>NUCLEOTIDE SEQUENCE [LARGE SCALE GENOMIC DNA]</scope>
    <source>
        <strain evidence="1 2">MA-olki</strain>
    </source>
</reference>
<evidence type="ECO:0000313" key="2">
    <source>
        <dbReference type="Proteomes" id="UP000244013"/>
    </source>
</evidence>
<dbReference type="GeneID" id="91007994"/>
<protein>
    <submittedName>
        <fullName evidence="1">Uncharacterized protein</fullName>
    </submittedName>
</protein>
<dbReference type="AlphaFoldDB" id="A0A2T5UCW9"/>
<accession>A0A2T5UCW9</accession>
<dbReference type="RefSeq" id="WP_146173284.1">
    <property type="nucleotide sequence ID" value="NZ_QAYE01000001.1"/>
</dbReference>
<organism evidence="1 2">
    <name type="scientific">Sphingomonas faeni</name>
    <dbReference type="NCBI Taxonomy" id="185950"/>
    <lineage>
        <taxon>Bacteria</taxon>
        <taxon>Pseudomonadati</taxon>
        <taxon>Pseudomonadota</taxon>
        <taxon>Alphaproteobacteria</taxon>
        <taxon>Sphingomonadales</taxon>
        <taxon>Sphingomonadaceae</taxon>
        <taxon>Sphingomonas</taxon>
    </lineage>
</organism>
<sequence length="94" mass="9818">MLIALAMLATMGEVAAKPVRSTYAVAKPVAEVQRCLLLASPLDVRVVDDSPKVMLGFAALSNFKMVITLIPSEGGTTAELRGATNAEELGCLQA</sequence>